<dbReference type="InParanoid" id="A0A369K3R0"/>
<dbReference type="Pfam" id="PF00106">
    <property type="entry name" value="adh_short"/>
    <property type="match status" value="1"/>
</dbReference>
<dbReference type="InterPro" id="IPR036291">
    <property type="entry name" value="NAD(P)-bd_dom_sf"/>
</dbReference>
<proteinExistence type="predicted"/>
<evidence type="ECO:0000313" key="3">
    <source>
        <dbReference type="Proteomes" id="UP000076154"/>
    </source>
</evidence>
<gene>
    <name evidence="2" type="primary">andH_0</name>
    <name evidence="2" type="ORF">Hypma_001462</name>
</gene>
<evidence type="ECO:0000313" key="2">
    <source>
        <dbReference type="EMBL" id="RDB28120.1"/>
    </source>
</evidence>
<evidence type="ECO:0000256" key="1">
    <source>
        <dbReference type="ARBA" id="ARBA00023002"/>
    </source>
</evidence>
<dbReference type="STRING" id="39966.A0A369K3R0"/>
<dbReference type="OrthoDB" id="2898509at2759"/>
<dbReference type="InterPro" id="IPR052228">
    <property type="entry name" value="Sec_Metab_Biosynth_Oxidored"/>
</dbReference>
<dbReference type="GO" id="GO:0016491">
    <property type="term" value="F:oxidoreductase activity"/>
    <property type="evidence" value="ECO:0007669"/>
    <property type="project" value="UniProtKB-KW"/>
</dbReference>
<name>A0A369K3R0_HYPMA</name>
<dbReference type="PANTHER" id="PTHR47534:SF3">
    <property type="entry name" value="ALCOHOL DEHYDROGENASE-LIKE C-TERMINAL DOMAIN-CONTAINING PROTEIN"/>
    <property type="match status" value="1"/>
</dbReference>
<reference evidence="2" key="1">
    <citation type="submission" date="2018-04" db="EMBL/GenBank/DDBJ databases">
        <title>Whole genome sequencing of Hypsizygus marmoreus.</title>
        <authorList>
            <person name="Choi I.-G."/>
            <person name="Min B."/>
            <person name="Kim J.-G."/>
            <person name="Kim S."/>
            <person name="Oh Y.-L."/>
            <person name="Kong W.-S."/>
            <person name="Park H."/>
            <person name="Jeong J."/>
            <person name="Song E.-S."/>
        </authorList>
    </citation>
    <scope>NUCLEOTIDE SEQUENCE [LARGE SCALE GENOMIC DNA]</scope>
    <source>
        <strain evidence="2">51987-8</strain>
    </source>
</reference>
<keyword evidence="3" id="KW-1185">Reference proteome</keyword>
<keyword evidence="1" id="KW-0560">Oxidoreductase</keyword>
<comment type="caution">
    <text evidence="2">The sequence shown here is derived from an EMBL/GenBank/DDBJ whole genome shotgun (WGS) entry which is preliminary data.</text>
</comment>
<dbReference type="AlphaFoldDB" id="A0A369K3R0"/>
<dbReference type="PANTHER" id="PTHR47534">
    <property type="entry name" value="YALI0E05731P"/>
    <property type="match status" value="1"/>
</dbReference>
<sequence>MVAFAQAQSRNTAFSPSYVPTAIFVGGTSGIGQAMAEALVRTTKGNCNIILIGRNRTAAESIIASFPEPTLTDAGKHEFVECDVSRMKNVHATTARLVPRLSTLNYLVLSPGMIRFTGRRETEEGIDEKLALIYYARWAFINDLLPLLKKAKDAGQDAKVLTVLAAGAPINVEADVNDLGMVKNYSGILAMRVAPTYNDLMLEKFAAENPSISFVHTFPGSVLTTIFFPDKFPYKLFNPLIYALLWPFSVSQDTCAEYMWYALHEAGPGFHRCSDKGDDVGMKNYNGTEEAREALWVHTRDITNVKAD</sequence>
<dbReference type="InterPro" id="IPR002347">
    <property type="entry name" value="SDR_fam"/>
</dbReference>
<dbReference type="Gene3D" id="3.40.50.720">
    <property type="entry name" value="NAD(P)-binding Rossmann-like Domain"/>
    <property type="match status" value="1"/>
</dbReference>
<dbReference type="SUPFAM" id="SSF51735">
    <property type="entry name" value="NAD(P)-binding Rossmann-fold domains"/>
    <property type="match status" value="1"/>
</dbReference>
<organism evidence="2 3">
    <name type="scientific">Hypsizygus marmoreus</name>
    <name type="common">White beech mushroom</name>
    <name type="synonym">Agaricus marmoreus</name>
    <dbReference type="NCBI Taxonomy" id="39966"/>
    <lineage>
        <taxon>Eukaryota</taxon>
        <taxon>Fungi</taxon>
        <taxon>Dikarya</taxon>
        <taxon>Basidiomycota</taxon>
        <taxon>Agaricomycotina</taxon>
        <taxon>Agaricomycetes</taxon>
        <taxon>Agaricomycetidae</taxon>
        <taxon>Agaricales</taxon>
        <taxon>Tricholomatineae</taxon>
        <taxon>Lyophyllaceae</taxon>
        <taxon>Hypsizygus</taxon>
    </lineage>
</organism>
<dbReference type="EMBL" id="LUEZ02000012">
    <property type="protein sequence ID" value="RDB28120.1"/>
    <property type="molecule type" value="Genomic_DNA"/>
</dbReference>
<accession>A0A369K3R0</accession>
<dbReference type="Proteomes" id="UP000076154">
    <property type="component" value="Unassembled WGS sequence"/>
</dbReference>
<protein>
    <submittedName>
        <fullName evidence="2">Oxidoreductase andH</fullName>
    </submittedName>
</protein>